<evidence type="ECO:0000259" key="4">
    <source>
        <dbReference type="PROSITE" id="PS51000"/>
    </source>
</evidence>
<dbReference type="PANTHER" id="PTHR34580">
    <property type="match status" value="1"/>
</dbReference>
<dbReference type="PIRSF" id="PIRSF016838">
    <property type="entry name" value="PafC"/>
    <property type="match status" value="1"/>
</dbReference>
<dbReference type="InterPro" id="IPR013196">
    <property type="entry name" value="HTH_11"/>
</dbReference>
<dbReference type="SUPFAM" id="SSF46785">
    <property type="entry name" value="Winged helix' DNA-binding domain"/>
    <property type="match status" value="1"/>
</dbReference>
<evidence type="ECO:0000256" key="1">
    <source>
        <dbReference type="ARBA" id="ARBA00023015"/>
    </source>
</evidence>
<evidence type="ECO:0000313" key="6">
    <source>
        <dbReference type="Proteomes" id="UP000295388"/>
    </source>
</evidence>
<dbReference type="PROSITE" id="PS00894">
    <property type="entry name" value="HTH_DEOR_1"/>
    <property type="match status" value="1"/>
</dbReference>
<keyword evidence="1" id="KW-0805">Transcription regulation</keyword>
<dbReference type="RefSeq" id="WP_133802016.1">
    <property type="nucleotide sequence ID" value="NZ_SNWQ01000010.1"/>
</dbReference>
<dbReference type="Pfam" id="PF25583">
    <property type="entry name" value="WCX"/>
    <property type="match status" value="1"/>
</dbReference>
<name>A0A4R6KAQ5_9ACTN</name>
<dbReference type="InterPro" id="IPR028349">
    <property type="entry name" value="PafC-like"/>
</dbReference>
<dbReference type="Proteomes" id="UP000295388">
    <property type="component" value="Unassembled WGS sequence"/>
</dbReference>
<evidence type="ECO:0000313" key="5">
    <source>
        <dbReference type="EMBL" id="TDO46885.1"/>
    </source>
</evidence>
<dbReference type="Pfam" id="PF13280">
    <property type="entry name" value="WYL"/>
    <property type="match status" value="1"/>
</dbReference>
<keyword evidence="6" id="KW-1185">Reference proteome</keyword>
<sequence>MLETSGRLLTLLSLLQSRRHWTGVQLAERLGVTVRTVRRDVDKLRNLGYPVNATLGVAGGYALGAGAQLPPLLLDDEEAVAVAVGLRTAAGGTVAGIAESSLRALAKLEQVLPSRLRPRVKALQQVTVPLIGGAPTVDPEVLTAVAAVCRDHERLRFGYQDKGGASTIRTTEPHRLVHTGRRWYLVAWDIDRDDWRTFRVDRMSPRIPTGPRFKPRDLSDADVARLTSTGISTSVYRVQGRFVLHAPAAEVQEVVPPTAGVVESIDDRTCRLIVGSPSLEQMAVWIALLGFDFDIEEPAELHKVIGPIATRLNRASPPAKQTRRRR</sequence>
<dbReference type="InterPro" id="IPR036390">
    <property type="entry name" value="WH_DNA-bd_sf"/>
</dbReference>
<dbReference type="EMBL" id="SNWQ01000010">
    <property type="protein sequence ID" value="TDO46885.1"/>
    <property type="molecule type" value="Genomic_DNA"/>
</dbReference>
<dbReference type="InterPro" id="IPR036388">
    <property type="entry name" value="WH-like_DNA-bd_sf"/>
</dbReference>
<accession>A0A4R6KAQ5</accession>
<dbReference type="InterPro" id="IPR001034">
    <property type="entry name" value="DeoR_HTH"/>
</dbReference>
<protein>
    <submittedName>
        <fullName evidence="5">Putative DNA-binding transcriptional regulator YafY</fullName>
    </submittedName>
</protein>
<dbReference type="PROSITE" id="PS51000">
    <property type="entry name" value="HTH_DEOR_2"/>
    <property type="match status" value="1"/>
</dbReference>
<dbReference type="GO" id="GO:0003677">
    <property type="term" value="F:DNA binding"/>
    <property type="evidence" value="ECO:0007669"/>
    <property type="project" value="UniProtKB-KW"/>
</dbReference>
<feature type="domain" description="HTH deoR-type" evidence="4">
    <location>
        <begin position="4"/>
        <end position="63"/>
    </location>
</feature>
<dbReference type="PANTHER" id="PTHR34580:SF3">
    <property type="entry name" value="PROTEIN PAFB"/>
    <property type="match status" value="1"/>
</dbReference>
<evidence type="ECO:0000256" key="3">
    <source>
        <dbReference type="ARBA" id="ARBA00023163"/>
    </source>
</evidence>
<organism evidence="5 6">
    <name type="scientific">Kribbella caucasensis</name>
    <dbReference type="NCBI Taxonomy" id="2512215"/>
    <lineage>
        <taxon>Bacteria</taxon>
        <taxon>Bacillati</taxon>
        <taxon>Actinomycetota</taxon>
        <taxon>Actinomycetes</taxon>
        <taxon>Propionibacteriales</taxon>
        <taxon>Kribbellaceae</taxon>
        <taxon>Kribbella</taxon>
    </lineage>
</organism>
<dbReference type="Pfam" id="PF08279">
    <property type="entry name" value="HTH_11"/>
    <property type="match status" value="1"/>
</dbReference>
<dbReference type="InterPro" id="IPR018356">
    <property type="entry name" value="Tscrpt_reg_HTH_DeoR_CS"/>
</dbReference>
<proteinExistence type="predicted"/>
<dbReference type="InterPro" id="IPR051534">
    <property type="entry name" value="CBASS_pafABC_assoc_protein"/>
</dbReference>
<dbReference type="OrthoDB" id="8555652at2"/>
<reference evidence="5 6" key="1">
    <citation type="submission" date="2019-03" db="EMBL/GenBank/DDBJ databases">
        <title>Genomic Encyclopedia of Type Strains, Phase III (KMG-III): the genomes of soil and plant-associated and newly described type strains.</title>
        <authorList>
            <person name="Whitman W."/>
        </authorList>
    </citation>
    <scope>NUCLEOTIDE SEQUENCE [LARGE SCALE GENOMIC DNA]</scope>
    <source>
        <strain evidence="5 6">VKM Ac-2527</strain>
    </source>
</reference>
<dbReference type="AlphaFoldDB" id="A0A4R6KAQ5"/>
<dbReference type="PROSITE" id="PS52050">
    <property type="entry name" value="WYL"/>
    <property type="match status" value="1"/>
</dbReference>
<gene>
    <name evidence="5" type="ORF">EV643_110268</name>
</gene>
<dbReference type="GO" id="GO:0003700">
    <property type="term" value="F:DNA-binding transcription factor activity"/>
    <property type="evidence" value="ECO:0007669"/>
    <property type="project" value="InterPro"/>
</dbReference>
<keyword evidence="2 5" id="KW-0238">DNA-binding</keyword>
<dbReference type="InterPro" id="IPR057727">
    <property type="entry name" value="WCX_dom"/>
</dbReference>
<dbReference type="InterPro" id="IPR026881">
    <property type="entry name" value="WYL_dom"/>
</dbReference>
<keyword evidence="3" id="KW-0804">Transcription</keyword>
<evidence type="ECO:0000256" key="2">
    <source>
        <dbReference type="ARBA" id="ARBA00023125"/>
    </source>
</evidence>
<comment type="caution">
    <text evidence="5">The sequence shown here is derived from an EMBL/GenBank/DDBJ whole genome shotgun (WGS) entry which is preliminary data.</text>
</comment>
<dbReference type="Gene3D" id="1.10.10.10">
    <property type="entry name" value="Winged helix-like DNA-binding domain superfamily/Winged helix DNA-binding domain"/>
    <property type="match status" value="1"/>
</dbReference>
<dbReference type="SMART" id="SM00420">
    <property type="entry name" value="HTH_DEOR"/>
    <property type="match status" value="1"/>
</dbReference>